<dbReference type="InterPro" id="IPR009063">
    <property type="entry name" value="Ig/albumin-bd_sf"/>
</dbReference>
<keyword evidence="2" id="KW-0472">Membrane</keyword>
<feature type="domain" description="Extracellular matrix-binding protein ebh GA module" evidence="3">
    <location>
        <begin position="687"/>
        <end position="746"/>
    </location>
</feature>
<feature type="domain" description="Extracellular matrix-binding protein ebh GA module" evidence="3">
    <location>
        <begin position="416"/>
        <end position="475"/>
    </location>
</feature>
<feature type="domain" description="Extracellular matrix-binding protein ebh GA module" evidence="3">
    <location>
        <begin position="815"/>
        <end position="874"/>
    </location>
</feature>
<dbReference type="Proteomes" id="UP000290815">
    <property type="component" value="Chromosome"/>
</dbReference>
<keyword evidence="5" id="KW-1185">Reference proteome</keyword>
<evidence type="ECO:0000313" key="5">
    <source>
        <dbReference type="Proteomes" id="UP000290815"/>
    </source>
</evidence>
<evidence type="ECO:0000313" key="4">
    <source>
        <dbReference type="EMBL" id="VEU70226.1"/>
    </source>
</evidence>
<evidence type="ECO:0000256" key="1">
    <source>
        <dbReference type="SAM" id="Coils"/>
    </source>
</evidence>
<feature type="domain" description="Extracellular matrix-binding protein ebh GA module" evidence="3">
    <location>
        <begin position="44"/>
        <end position="99"/>
    </location>
</feature>
<dbReference type="RefSeq" id="WP_027333822.1">
    <property type="nucleotide sequence ID" value="NZ_LR215024.1"/>
</dbReference>
<keyword evidence="2" id="KW-0812">Transmembrane</keyword>
<feature type="domain" description="Extracellular matrix-binding protein ebh GA module" evidence="3">
    <location>
        <begin position="297"/>
        <end position="348"/>
    </location>
</feature>
<keyword evidence="2" id="KW-1133">Transmembrane helix</keyword>
<evidence type="ECO:0000256" key="2">
    <source>
        <dbReference type="SAM" id="Phobius"/>
    </source>
</evidence>
<feature type="domain" description="Extracellular matrix-binding protein ebh GA module" evidence="3">
    <location>
        <begin position="953"/>
        <end position="1006"/>
    </location>
</feature>
<feature type="coiled-coil region" evidence="1">
    <location>
        <begin position="700"/>
        <end position="808"/>
    </location>
</feature>
<dbReference type="Gene3D" id="1.20.5.420">
    <property type="entry name" value="Immunoglobulin FC, subunit C"/>
    <property type="match status" value="5"/>
</dbReference>
<dbReference type="KEGG" id="mgly:NCTC10194_00228"/>
<dbReference type="SUPFAM" id="SSF46997">
    <property type="entry name" value="Bacterial immunoglobulin/albumin-binding domains"/>
    <property type="match status" value="5"/>
</dbReference>
<dbReference type="InterPro" id="IPR002988">
    <property type="entry name" value="GA_module"/>
</dbReference>
<feature type="transmembrane region" description="Helical" evidence="2">
    <location>
        <begin position="1466"/>
        <end position="1487"/>
    </location>
</feature>
<sequence>MITVYQIKIKKDAFDNALSTLSTEINPDSHAKDLANLNKLAQELSSAKEALNGGENAQEIKKAINDLDKLTSQQRSELNSVIENQNSLQAAQSIQNNATNLNTNLKKLEQAIINAQDAKNQPIFKLDEQTAKDALNKSLNDAIAEKATIGLVEFTEEKAKTLESLAKRVDKAADDLITKTNNLDGSRKDLKAKIDQFVLLDDEQKIALKNNVDSLDKNINRDEVFALLKTYLDSAKSKANNIVTNLNNLSSKEKQNYESLINQAPLTYQESTNPSWIIQDEVDSNAQSFDAKVNALVEQAKQENKAKTDAIKHIKELTNLTNAQKQDLVDQVINNNVSQIEAIQSNADILDAAMLDYKNENFASNPISKTDVDYTQADKGLQQAFDDALTNQANHTNVKNGPNFDLAKVKEKHKKLINAREALNGDEKLAEAKTKAKNNIDTKYNDLTDAQKAAAKAQIDSSNINTLKKVEDLDKAYSVLNSATKLLKDNINAASSNKEAIRYTGSEKALRDAYDKAIDNAQVLNNNLSNNTFDKLLDTENIKAINDAIQNAFDALNGEQNITRVQNDANDFIDNLSDLNQAQKDALKQKVSEQKTPEGVAKVKEIANQVNEAMKELNTLAKQQKEAKTKETGNYLNADNTAEKPYKNNYDNALIEVEKVSKEGEDAENKKSSIIVPEKINELVSNLKESINNLNGDTKLADAKNEAISYINGLNNLNNKQKEALIAEVNNAELLERVESIKAKANTLDGAMNQLNDAISEAKKQLSEHPIKYANADDNLKFDYDTKLANAENLVDKAKGENLDLNEVARIEKELTEAKNKLNGETNFSNKKDQLINQIINDPNLTPSQKEKLTNEVEKAKNDDKLNQIKEIVDNLSSKMEELKKVQNDAKNLQKESEYQNATPETKAKLDQDIINNDDLINSELQDPVNWEELNNKIDSLITKTKEDMANLIAEANENLDQAKKEMLGKLSDYQSLNNAQIEHFKEQIANAKLISEVNRINNQASLLNDKMKQLNEYINNVIQEGKASDPKQSNNYINASEELKNNFDDSYNKAQNLVNKENGKNLNLEQTEEVLLTLKKDFEALNGDQRKQLLVDELEKLVNESNQFIKQDPYIVAPKEKQNAYDKAIEKGREILENLNNKTSNEIEKVIQEIKDAIADIFDNKQDLKDAIDNLPNLSEQEKQAYKDQIENTNDPKQRYDILEKAKELNDKKQELINWINSQPNLTKSDKDQLIERVKNADSNVPNWYKDLKNEILEANQLVKKLLDNSKTNSLLDSEIDQIINRIKEIGINNPDYENIANGYKQYTNLSNALKEYRDTKVDSENYAELKQKLEKAIATNLNLSLNSEELNLIKDRIISNKNILNQIAQSEIDLVNSLLNQDAEKFEQVIEQLDSILSNKYKEFDEELKAKNYFEIITKNSDALSEEDVQTIKNIEKRDASEVLYSAALEVTKGKKHAVKWPLIWLYVALSATVIGLFLLLFFGWKRRKKGN</sequence>
<feature type="coiled-coil region" evidence="1">
    <location>
        <begin position="866"/>
        <end position="903"/>
    </location>
</feature>
<keyword evidence="1" id="KW-0175">Coiled coil</keyword>
<feature type="coiled-coil region" evidence="1">
    <location>
        <begin position="600"/>
        <end position="670"/>
    </location>
</feature>
<feature type="domain" description="Extracellular matrix-binding protein ebh GA module" evidence="3">
    <location>
        <begin position="1155"/>
        <end position="1208"/>
    </location>
</feature>
<dbReference type="Pfam" id="PF07554">
    <property type="entry name" value="FIVAR"/>
    <property type="match status" value="4"/>
</dbReference>
<feature type="coiled-coil region" evidence="1">
    <location>
        <begin position="1134"/>
        <end position="1172"/>
    </location>
</feature>
<feature type="domain" description="Extracellular matrix-binding protein ebh GA module" evidence="3">
    <location>
        <begin position="549"/>
        <end position="608"/>
    </location>
</feature>
<name>A0A449AUQ6_9BACT</name>
<dbReference type="Pfam" id="PF01468">
    <property type="entry name" value="GA"/>
    <property type="match status" value="9"/>
</dbReference>
<feature type="coiled-coil region" evidence="1">
    <location>
        <begin position="946"/>
        <end position="1089"/>
    </location>
</feature>
<feature type="coiled-coil region" evidence="1">
    <location>
        <begin position="91"/>
        <end position="121"/>
    </location>
</feature>
<dbReference type="InterPro" id="IPR020840">
    <property type="entry name" value="Extracell_matrix-bd_GA"/>
</dbReference>
<evidence type="ECO:0000259" key="3">
    <source>
        <dbReference type="SMART" id="SM00844"/>
    </source>
</evidence>
<dbReference type="SMART" id="SM00844">
    <property type="entry name" value="GA"/>
    <property type="match status" value="8"/>
</dbReference>
<protein>
    <submittedName>
        <fullName evidence="4">ECM-binding protein homolog A</fullName>
    </submittedName>
</protein>
<organism evidence="4 5">
    <name type="scientific">Mycoplasmopsis glycophila</name>
    <dbReference type="NCBI Taxonomy" id="171285"/>
    <lineage>
        <taxon>Bacteria</taxon>
        <taxon>Bacillati</taxon>
        <taxon>Mycoplasmatota</taxon>
        <taxon>Mycoplasmoidales</taxon>
        <taxon>Metamycoplasmataceae</taxon>
        <taxon>Mycoplasmopsis</taxon>
    </lineage>
</organism>
<accession>A0A449AUQ6</accession>
<proteinExistence type="predicted"/>
<dbReference type="Gene3D" id="1.20.120.1850">
    <property type="entry name" value="Ebh helix bundles repeating unit (S and A modules)"/>
    <property type="match status" value="7"/>
</dbReference>
<reference evidence="4 5" key="1">
    <citation type="submission" date="2019-01" db="EMBL/GenBank/DDBJ databases">
        <authorList>
            <consortium name="Pathogen Informatics"/>
        </authorList>
    </citation>
    <scope>NUCLEOTIDE SEQUENCE [LARGE SCALE GENOMIC DNA]</scope>
    <source>
        <strain evidence="4 5">NCTC10194</strain>
    </source>
</reference>
<gene>
    <name evidence="4" type="primary">ebhA</name>
    <name evidence="4" type="ORF">NCTC10194_00228</name>
</gene>
<dbReference type="EMBL" id="LR215024">
    <property type="protein sequence ID" value="VEU70226.1"/>
    <property type="molecule type" value="Genomic_DNA"/>
</dbReference>